<sequence>MSDVATLPACQWCWNLERGHLLVSAANLSNGTGSGCKSCSLLQEAISYFQPFAGVAQIAIIVDCALYVYVDNQLLIELFTDADFPVKWRNIGVARSPYPNFRSGPPVDLIRLWLSTCLREHFGCDLERERWLPTRVIDVGASEEDDIKLYVSRPRQAERYVALSHCWGDSSPVMTTTATLAAHRQGLSFGPETQTFADAVILTRLLGYRYLWIDALCIIQDDEADWAQEASKMKQTFGCAVVTFSADAADDPSGGLFPSMLDRATAHRTYPINTIGPYDEPVTVYARQRWSLPSDPQSAPHSALVPEPSRLETRAWALQERILSPRLLRFYKEEVVWSCRNFDGCECRLGPGASPGHGFRHIVNSNLRAMRSGWPSLVAEFTNKDLTYASDRLHAVSGVAALIAECDRSQYIAGLWLNDIVYSLMWISDYRRAKQPVTRVPDRRYAPSWSWASIDGPVVYIGRHIDQFGRRRSGQDLVQPLLKAVQASAMPVTRNIWGPVEKAFLAVRGQVLPVAFNATQQVWRPCPPPPRRGAAESLFHGGLSAWRMATMVAALPPVMPPRIEPTVIFDVPIEALERGEGGQPVKYAFLRAGRYIWGGSISTQSTEVVALLLVWAGEAAGVQAYRRRGIALHAFDSEEMWEGIPAQDLILC</sequence>
<proteinExistence type="predicted"/>
<name>A0A0P7B3L9_9HYPO</name>
<dbReference type="OrthoDB" id="5347061at2759"/>
<feature type="domain" description="Heterokaryon incompatibility" evidence="1">
    <location>
        <begin position="160"/>
        <end position="320"/>
    </location>
</feature>
<organism evidence="2 3">
    <name type="scientific">Neonectria ditissima</name>
    <dbReference type="NCBI Taxonomy" id="78410"/>
    <lineage>
        <taxon>Eukaryota</taxon>
        <taxon>Fungi</taxon>
        <taxon>Dikarya</taxon>
        <taxon>Ascomycota</taxon>
        <taxon>Pezizomycotina</taxon>
        <taxon>Sordariomycetes</taxon>
        <taxon>Hypocreomycetidae</taxon>
        <taxon>Hypocreales</taxon>
        <taxon>Nectriaceae</taxon>
        <taxon>Neonectria</taxon>
    </lineage>
</organism>
<evidence type="ECO:0000259" key="1">
    <source>
        <dbReference type="Pfam" id="PF06985"/>
    </source>
</evidence>
<protein>
    <recommendedName>
        <fullName evidence="1">Heterokaryon incompatibility domain-containing protein</fullName>
    </recommendedName>
</protein>
<comment type="caution">
    <text evidence="2">The sequence shown here is derived from an EMBL/GenBank/DDBJ whole genome shotgun (WGS) entry which is preliminary data.</text>
</comment>
<evidence type="ECO:0000313" key="2">
    <source>
        <dbReference type="EMBL" id="KPM34261.1"/>
    </source>
</evidence>
<reference evidence="2 3" key="1">
    <citation type="submission" date="2015-09" db="EMBL/GenBank/DDBJ databases">
        <title>Draft genome of a European isolate of the apple canker pathogen Neonectria ditissima.</title>
        <authorList>
            <person name="Gomez-Cortecero A."/>
            <person name="Harrison R.J."/>
            <person name="Armitage A.D."/>
        </authorList>
    </citation>
    <scope>NUCLEOTIDE SEQUENCE [LARGE SCALE GENOMIC DNA]</scope>
    <source>
        <strain evidence="2 3">R09/05</strain>
    </source>
</reference>
<evidence type="ECO:0000313" key="3">
    <source>
        <dbReference type="Proteomes" id="UP000050424"/>
    </source>
</evidence>
<dbReference type="STRING" id="78410.A0A0P7B3L9"/>
<dbReference type="InterPro" id="IPR010730">
    <property type="entry name" value="HET"/>
</dbReference>
<dbReference type="Proteomes" id="UP000050424">
    <property type="component" value="Unassembled WGS sequence"/>
</dbReference>
<dbReference type="AlphaFoldDB" id="A0A0P7B3L9"/>
<dbReference type="PANTHER" id="PTHR33112">
    <property type="entry name" value="DOMAIN PROTEIN, PUTATIVE-RELATED"/>
    <property type="match status" value="1"/>
</dbReference>
<gene>
    <name evidence="2" type="ORF">AK830_g12310</name>
</gene>
<dbReference type="Pfam" id="PF06985">
    <property type="entry name" value="HET"/>
    <property type="match status" value="1"/>
</dbReference>
<dbReference type="PANTHER" id="PTHR33112:SF16">
    <property type="entry name" value="HETEROKARYON INCOMPATIBILITY DOMAIN-CONTAINING PROTEIN"/>
    <property type="match status" value="1"/>
</dbReference>
<accession>A0A0P7B3L9</accession>
<keyword evidence="3" id="KW-1185">Reference proteome</keyword>
<dbReference type="EMBL" id="LKCW01000368">
    <property type="protein sequence ID" value="KPM34261.1"/>
    <property type="molecule type" value="Genomic_DNA"/>
</dbReference>